<comment type="caution">
    <text evidence="1">The sequence shown here is derived from an EMBL/GenBank/DDBJ whole genome shotgun (WGS) entry which is preliminary data.</text>
</comment>
<dbReference type="Proteomes" id="UP001367676">
    <property type="component" value="Unassembled WGS sequence"/>
</dbReference>
<dbReference type="AlphaFoldDB" id="A0AAN9TPW4"/>
<sequence length="182" mass="21924">MKRSMKFIVFMECFNHLQGNHSKKGGYSYHTAHGSSGLGFSTDLNLPLGYGFSYASDFDFYDPDLDPDFIGITTSYYDPDFDPDLDLDDIDLDIDLLKLKYGLYGLNHYSLRQPHFNDYKFRRRLRYHHRPYHRLRHRFFPRYWKSDLDFWGLDSYSLGYYYDKYISDLDFPISYIHLETFK</sequence>
<evidence type="ECO:0000313" key="1">
    <source>
        <dbReference type="EMBL" id="KAK7601933.1"/>
    </source>
</evidence>
<keyword evidence="2" id="KW-1185">Reference proteome</keyword>
<gene>
    <name evidence="1" type="ORF">V9T40_009374</name>
</gene>
<organism evidence="1 2">
    <name type="scientific">Parthenolecanium corni</name>
    <dbReference type="NCBI Taxonomy" id="536013"/>
    <lineage>
        <taxon>Eukaryota</taxon>
        <taxon>Metazoa</taxon>
        <taxon>Ecdysozoa</taxon>
        <taxon>Arthropoda</taxon>
        <taxon>Hexapoda</taxon>
        <taxon>Insecta</taxon>
        <taxon>Pterygota</taxon>
        <taxon>Neoptera</taxon>
        <taxon>Paraneoptera</taxon>
        <taxon>Hemiptera</taxon>
        <taxon>Sternorrhyncha</taxon>
        <taxon>Coccoidea</taxon>
        <taxon>Coccidae</taxon>
        <taxon>Parthenolecanium</taxon>
    </lineage>
</organism>
<reference evidence="1 2" key="1">
    <citation type="submission" date="2024-03" db="EMBL/GenBank/DDBJ databases">
        <title>Adaptation during the transition from Ophiocordyceps entomopathogen to insect associate is accompanied by gene loss and intensified selection.</title>
        <authorList>
            <person name="Ward C.M."/>
            <person name="Onetto C.A."/>
            <person name="Borneman A.R."/>
        </authorList>
    </citation>
    <scope>NUCLEOTIDE SEQUENCE [LARGE SCALE GENOMIC DNA]</scope>
    <source>
        <strain evidence="1">AWRI1</strain>
        <tissue evidence="1">Single Adult Female</tissue>
    </source>
</reference>
<proteinExistence type="predicted"/>
<accession>A0AAN9TPW4</accession>
<dbReference type="EMBL" id="JBBCAQ010000010">
    <property type="protein sequence ID" value="KAK7601933.1"/>
    <property type="molecule type" value="Genomic_DNA"/>
</dbReference>
<protein>
    <submittedName>
        <fullName evidence="1">Uncharacterized protein</fullName>
    </submittedName>
</protein>
<evidence type="ECO:0000313" key="2">
    <source>
        <dbReference type="Proteomes" id="UP001367676"/>
    </source>
</evidence>
<name>A0AAN9TPW4_9HEMI</name>